<organism evidence="1 2">
    <name type="scientific">Caldinitratiruptor microaerophilus</name>
    <dbReference type="NCBI Taxonomy" id="671077"/>
    <lineage>
        <taxon>Bacteria</taxon>
        <taxon>Bacillati</taxon>
        <taxon>Bacillota</taxon>
        <taxon>Clostridia</taxon>
        <taxon>Eubacteriales</taxon>
        <taxon>Symbiobacteriaceae</taxon>
        <taxon>Caldinitratiruptor</taxon>
    </lineage>
</organism>
<dbReference type="KEGG" id="cmic:caldi_06140"/>
<evidence type="ECO:0000313" key="2">
    <source>
        <dbReference type="Proteomes" id="UP001163687"/>
    </source>
</evidence>
<dbReference type="AlphaFoldDB" id="A0AA35G8R9"/>
<reference evidence="1" key="1">
    <citation type="submission" date="2022-03" db="EMBL/GenBank/DDBJ databases">
        <title>Complete genome sequence of Caldinitratiruptor microaerophilus.</title>
        <authorList>
            <person name="Mukaiyama R."/>
            <person name="Nishiyama T."/>
            <person name="Ueda K."/>
        </authorList>
    </citation>
    <scope>NUCLEOTIDE SEQUENCE</scope>
    <source>
        <strain evidence="1">JCM 16183</strain>
    </source>
</reference>
<dbReference type="EMBL" id="AP025628">
    <property type="protein sequence ID" value="BDG59524.1"/>
    <property type="molecule type" value="Genomic_DNA"/>
</dbReference>
<dbReference type="Proteomes" id="UP001163687">
    <property type="component" value="Chromosome"/>
</dbReference>
<sequence length="196" mass="20794">MSAVEQAFAAGQGKRALLLLTGFPFLLIGTVEGVAPGLTVVRAEDAVPSELRGRPFHVVTDVIAAFYVERAPGEIPRLDGSTHRKRYVALGDIPSADAGELLRGPRGSVAVALHGLLGRDVLLVLRPDRLHLLGSVFRPLLVGRVGAVQPGLVWLDAPNLRLPSAPDFVFPLPLAVPLGQIGSFAPLSRDVQFPLV</sequence>
<evidence type="ECO:0000313" key="1">
    <source>
        <dbReference type="EMBL" id="BDG59524.1"/>
    </source>
</evidence>
<keyword evidence="2" id="KW-1185">Reference proteome</keyword>
<name>A0AA35G8R9_9FIRM</name>
<gene>
    <name evidence="1" type="ORF">caldi_06140</name>
</gene>
<accession>A0AA35G8R9</accession>
<proteinExistence type="predicted"/>
<protein>
    <submittedName>
        <fullName evidence="1">Uncharacterized protein</fullName>
    </submittedName>
</protein>
<dbReference type="RefSeq" id="WP_264843645.1">
    <property type="nucleotide sequence ID" value="NZ_AP025628.1"/>
</dbReference>